<dbReference type="GO" id="GO:0003677">
    <property type="term" value="F:DNA binding"/>
    <property type="evidence" value="ECO:0007669"/>
    <property type="project" value="UniProtKB-KW"/>
</dbReference>
<sequence>MRANLDTENLKAAVRDCQTAIPGKTIRPELDCLRVWLRDCNPNDGPEPFVEATDLESGIRVTLEKYEIIEESPYAILLPADRLAAILATAGEQITIVADAGENIRITSEGSAYELPWIDPAAFPTVITEPDSQPIEVDTETLHRVLATINHAASREVARGAMAGVSLGVATSGEIYGVATDGRRLATVGANHGGTASTIPLKAAQMAERLTAGKTGPCKITTGRNWSFTVGETTIQTLLVAGRYPEYMRILPAVADAKTVVVIAAGELCDAVKKATAIKGDMPKIKVNFLREPGPLFTGFKFKCQTETGWGQSEAKAEPESGKNKPFELSINSKYLLEGLKSLPGSTAIRWHNHGDDKPTLITAGDYTLLIMPLT</sequence>
<evidence type="ECO:0000256" key="2">
    <source>
        <dbReference type="ARBA" id="ARBA00010752"/>
    </source>
</evidence>
<protein>
    <submittedName>
        <fullName evidence="10">DnaN DNA polymerase sliding clamp subunit (PCNA homolog)</fullName>
    </submittedName>
</protein>
<keyword evidence="7" id="KW-0239">DNA-directed DNA polymerase</keyword>
<evidence type="ECO:0000256" key="7">
    <source>
        <dbReference type="ARBA" id="ARBA00022932"/>
    </source>
</evidence>
<organism evidence="10">
    <name type="scientific">uncultured Caudovirales phage</name>
    <dbReference type="NCBI Taxonomy" id="2100421"/>
    <lineage>
        <taxon>Viruses</taxon>
        <taxon>Duplodnaviria</taxon>
        <taxon>Heunggongvirae</taxon>
        <taxon>Uroviricota</taxon>
        <taxon>Caudoviricetes</taxon>
        <taxon>Peduoviridae</taxon>
        <taxon>Maltschvirus</taxon>
        <taxon>Maltschvirus maltsch</taxon>
    </lineage>
</organism>
<keyword evidence="4" id="KW-0808">Transferase</keyword>
<evidence type="ECO:0000313" key="12">
    <source>
        <dbReference type="EMBL" id="CAB4187379.1"/>
    </source>
</evidence>
<feature type="domain" description="DNA polymerase III beta sliding clamp central" evidence="9">
    <location>
        <begin position="137"/>
        <end position="246"/>
    </location>
</feature>
<reference evidence="10" key="1">
    <citation type="submission" date="2020-04" db="EMBL/GenBank/DDBJ databases">
        <authorList>
            <person name="Chiriac C."/>
            <person name="Salcher M."/>
            <person name="Ghai R."/>
            <person name="Kavagutti S V."/>
        </authorList>
    </citation>
    <scope>NUCLEOTIDE SEQUENCE</scope>
</reference>
<proteinExistence type="inferred from homology"/>
<dbReference type="GO" id="GO:0006271">
    <property type="term" value="P:DNA strand elongation involved in DNA replication"/>
    <property type="evidence" value="ECO:0007669"/>
    <property type="project" value="TreeGrafter"/>
</dbReference>
<dbReference type="InterPro" id="IPR046938">
    <property type="entry name" value="DNA_clamp_sf"/>
</dbReference>
<keyword evidence="5" id="KW-0548">Nucleotidyltransferase</keyword>
<keyword evidence="8" id="KW-0238">DNA-binding</keyword>
<dbReference type="GO" id="GO:0009360">
    <property type="term" value="C:DNA polymerase III complex"/>
    <property type="evidence" value="ECO:0007669"/>
    <property type="project" value="InterPro"/>
</dbReference>
<dbReference type="GO" id="GO:0008408">
    <property type="term" value="F:3'-5' exonuclease activity"/>
    <property type="evidence" value="ECO:0007669"/>
    <property type="project" value="InterPro"/>
</dbReference>
<evidence type="ECO:0000256" key="4">
    <source>
        <dbReference type="ARBA" id="ARBA00022679"/>
    </source>
</evidence>
<evidence type="ECO:0000256" key="8">
    <source>
        <dbReference type="ARBA" id="ARBA00023125"/>
    </source>
</evidence>
<dbReference type="EMBL" id="LR796764">
    <property type="protein sequence ID" value="CAB4164438.1"/>
    <property type="molecule type" value="Genomic_DNA"/>
</dbReference>
<dbReference type="EMBL" id="LR796473">
    <property type="protein sequence ID" value="CAB4146762.1"/>
    <property type="molecule type" value="Genomic_DNA"/>
</dbReference>
<keyword evidence="6" id="KW-0235">DNA replication</keyword>
<dbReference type="Gene3D" id="3.70.10.10">
    <property type="match status" value="1"/>
</dbReference>
<dbReference type="CDD" id="cd00140">
    <property type="entry name" value="beta_clamp"/>
    <property type="match status" value="1"/>
</dbReference>
<accession>A0A6J5MKI0</accession>
<dbReference type="EMBL" id="LR797104">
    <property type="protein sequence ID" value="CAB4187379.1"/>
    <property type="molecule type" value="Genomic_DNA"/>
</dbReference>
<dbReference type="Gene3D" id="3.10.150.10">
    <property type="entry name" value="DNA Polymerase III, subunit A, domain 2"/>
    <property type="match status" value="1"/>
</dbReference>
<dbReference type="PANTHER" id="PTHR30478:SF0">
    <property type="entry name" value="BETA SLIDING CLAMP"/>
    <property type="match status" value="1"/>
</dbReference>
<evidence type="ECO:0000256" key="1">
    <source>
        <dbReference type="ARBA" id="ARBA00004496"/>
    </source>
</evidence>
<evidence type="ECO:0000256" key="3">
    <source>
        <dbReference type="ARBA" id="ARBA00022490"/>
    </source>
</evidence>
<dbReference type="GO" id="GO:0003887">
    <property type="term" value="F:DNA-directed DNA polymerase activity"/>
    <property type="evidence" value="ECO:0007669"/>
    <property type="project" value="UniProtKB-KW"/>
</dbReference>
<evidence type="ECO:0000256" key="6">
    <source>
        <dbReference type="ARBA" id="ARBA00022705"/>
    </source>
</evidence>
<evidence type="ECO:0000313" key="10">
    <source>
        <dbReference type="EMBL" id="CAB4146762.1"/>
    </source>
</evidence>
<gene>
    <name evidence="12" type="ORF">UFOVP1153_17</name>
    <name evidence="10" type="ORF">UFOVP493_17</name>
    <name evidence="11" type="ORF">UFOVP829_39</name>
</gene>
<dbReference type="InterPro" id="IPR001001">
    <property type="entry name" value="DNA_polIII_beta"/>
</dbReference>
<comment type="similarity">
    <text evidence="2">Belongs to the beta sliding clamp family.</text>
</comment>
<dbReference type="SUPFAM" id="SSF55979">
    <property type="entry name" value="DNA clamp"/>
    <property type="match status" value="3"/>
</dbReference>
<name>A0A6J5MKI0_9CAUD</name>
<dbReference type="Pfam" id="PF02767">
    <property type="entry name" value="DNA_pol3_beta_2"/>
    <property type="match status" value="1"/>
</dbReference>
<dbReference type="PANTHER" id="PTHR30478">
    <property type="entry name" value="DNA POLYMERASE III SUBUNIT BETA"/>
    <property type="match status" value="1"/>
</dbReference>
<keyword evidence="3" id="KW-0963">Cytoplasm</keyword>
<dbReference type="InterPro" id="IPR022637">
    <property type="entry name" value="DNA_polIII_beta_cen"/>
</dbReference>
<evidence type="ECO:0000313" key="11">
    <source>
        <dbReference type="EMBL" id="CAB4164438.1"/>
    </source>
</evidence>
<dbReference type="SMART" id="SM00480">
    <property type="entry name" value="POL3Bc"/>
    <property type="match status" value="1"/>
</dbReference>
<comment type="subcellular location">
    <subcellularLocation>
        <location evidence="1">Cytoplasm</location>
    </subcellularLocation>
</comment>
<evidence type="ECO:0000259" key="9">
    <source>
        <dbReference type="Pfam" id="PF02767"/>
    </source>
</evidence>
<evidence type="ECO:0000256" key="5">
    <source>
        <dbReference type="ARBA" id="ARBA00022695"/>
    </source>
</evidence>